<keyword evidence="2" id="KW-1185">Reference proteome</keyword>
<reference evidence="1" key="2">
    <citation type="submission" date="2023-06" db="EMBL/GenBank/DDBJ databases">
        <authorList>
            <consortium name="Lawrence Berkeley National Laboratory"/>
            <person name="Mondo S.J."/>
            <person name="Hensen N."/>
            <person name="Bonometti L."/>
            <person name="Westerberg I."/>
            <person name="Brannstrom I.O."/>
            <person name="Guillou S."/>
            <person name="Cros-Aarteil S."/>
            <person name="Calhoun S."/>
            <person name="Haridas S."/>
            <person name="Kuo A."/>
            <person name="Pangilinan J."/>
            <person name="Riley R."/>
            <person name="Labutti K."/>
            <person name="Andreopoulos B."/>
            <person name="Lipzen A."/>
            <person name="Chen C."/>
            <person name="Yanf M."/>
            <person name="Daum C."/>
            <person name="Ng V."/>
            <person name="Clum A."/>
            <person name="Steindorff A."/>
            <person name="Ohm R."/>
            <person name="Martin F."/>
            <person name="Silar P."/>
            <person name="Natvig D."/>
            <person name="Lalanne C."/>
            <person name="Gautier V."/>
            <person name="Ament-Velasquez S.L."/>
            <person name="Kruys A."/>
            <person name="Hutchinson M.I."/>
            <person name="Powell A.J."/>
            <person name="Barry K."/>
            <person name="Miller A.N."/>
            <person name="Grigoriev I.V."/>
            <person name="Debuchy R."/>
            <person name="Gladieux P."/>
            <person name="Thoren M.H."/>
            <person name="Johannesson H."/>
        </authorList>
    </citation>
    <scope>NUCLEOTIDE SEQUENCE</scope>
    <source>
        <strain evidence="1">CBS 333.67</strain>
    </source>
</reference>
<name>A0AAJ0H4H1_9PEZI</name>
<organism evidence="1 2">
    <name type="scientific">Chaetomium strumarium</name>
    <dbReference type="NCBI Taxonomy" id="1170767"/>
    <lineage>
        <taxon>Eukaryota</taxon>
        <taxon>Fungi</taxon>
        <taxon>Dikarya</taxon>
        <taxon>Ascomycota</taxon>
        <taxon>Pezizomycotina</taxon>
        <taxon>Sordariomycetes</taxon>
        <taxon>Sordariomycetidae</taxon>
        <taxon>Sordariales</taxon>
        <taxon>Chaetomiaceae</taxon>
        <taxon>Chaetomium</taxon>
    </lineage>
</organism>
<dbReference type="GeneID" id="87890184"/>
<dbReference type="EMBL" id="JAUDZG010000001">
    <property type="protein sequence ID" value="KAK3311663.1"/>
    <property type="molecule type" value="Genomic_DNA"/>
</dbReference>
<protein>
    <recommendedName>
        <fullName evidence="3">F-box domain-containing protein</fullName>
    </recommendedName>
</protein>
<sequence>MSGPLCQPPDCFVLRLPDEVLVEIIDKAASWPDDPDTCAFHEFYATRWALTLVCRRFHQLALPILYSRIYLGHLLQTPRTGNVPRFEETGEAAAENAYNPVPKAVSLLRRSIEESPGLGPLCKELAFDLDACFNRLESLHRLLAVFVNTRALRVHHGFEDAQFPQTCACLMMALANMPHLERLAITGCRRPVNIQHVLPVLEGITVDRYPGLKEIMLVGITRSVLPVRIQLWPQLPGPIH</sequence>
<evidence type="ECO:0000313" key="2">
    <source>
        <dbReference type="Proteomes" id="UP001273166"/>
    </source>
</evidence>
<accession>A0AAJ0H4H1</accession>
<dbReference type="RefSeq" id="XP_062727443.1">
    <property type="nucleotide sequence ID" value="XM_062871355.1"/>
</dbReference>
<proteinExistence type="predicted"/>
<gene>
    <name evidence="1" type="ORF">B0T15DRAFT_82218</name>
</gene>
<dbReference type="Proteomes" id="UP001273166">
    <property type="component" value="Unassembled WGS sequence"/>
</dbReference>
<evidence type="ECO:0000313" key="1">
    <source>
        <dbReference type="EMBL" id="KAK3311663.1"/>
    </source>
</evidence>
<comment type="caution">
    <text evidence="1">The sequence shown here is derived from an EMBL/GenBank/DDBJ whole genome shotgun (WGS) entry which is preliminary data.</text>
</comment>
<evidence type="ECO:0008006" key="3">
    <source>
        <dbReference type="Google" id="ProtNLM"/>
    </source>
</evidence>
<reference evidence="1" key="1">
    <citation type="journal article" date="2023" name="Mol. Phylogenet. Evol.">
        <title>Genome-scale phylogeny and comparative genomics of the fungal order Sordariales.</title>
        <authorList>
            <person name="Hensen N."/>
            <person name="Bonometti L."/>
            <person name="Westerberg I."/>
            <person name="Brannstrom I.O."/>
            <person name="Guillou S."/>
            <person name="Cros-Aarteil S."/>
            <person name="Calhoun S."/>
            <person name="Haridas S."/>
            <person name="Kuo A."/>
            <person name="Mondo S."/>
            <person name="Pangilinan J."/>
            <person name="Riley R."/>
            <person name="LaButti K."/>
            <person name="Andreopoulos B."/>
            <person name="Lipzen A."/>
            <person name="Chen C."/>
            <person name="Yan M."/>
            <person name="Daum C."/>
            <person name="Ng V."/>
            <person name="Clum A."/>
            <person name="Steindorff A."/>
            <person name="Ohm R.A."/>
            <person name="Martin F."/>
            <person name="Silar P."/>
            <person name="Natvig D.O."/>
            <person name="Lalanne C."/>
            <person name="Gautier V."/>
            <person name="Ament-Velasquez S.L."/>
            <person name="Kruys A."/>
            <person name="Hutchinson M.I."/>
            <person name="Powell A.J."/>
            <person name="Barry K."/>
            <person name="Miller A.N."/>
            <person name="Grigoriev I.V."/>
            <person name="Debuchy R."/>
            <person name="Gladieux P."/>
            <person name="Hiltunen Thoren M."/>
            <person name="Johannesson H."/>
        </authorList>
    </citation>
    <scope>NUCLEOTIDE SEQUENCE</scope>
    <source>
        <strain evidence="1">CBS 333.67</strain>
    </source>
</reference>
<dbReference type="AlphaFoldDB" id="A0AAJ0H4H1"/>